<evidence type="ECO:0000313" key="3">
    <source>
        <dbReference type="Proteomes" id="UP001597059"/>
    </source>
</evidence>
<accession>A0ABW4B682</accession>
<organism evidence="2 3">
    <name type="scientific">Rhodanobacter aciditrophus</name>
    <dbReference type="NCBI Taxonomy" id="1623218"/>
    <lineage>
        <taxon>Bacteria</taxon>
        <taxon>Pseudomonadati</taxon>
        <taxon>Pseudomonadota</taxon>
        <taxon>Gammaproteobacteria</taxon>
        <taxon>Lysobacterales</taxon>
        <taxon>Rhodanobacteraceae</taxon>
        <taxon>Rhodanobacter</taxon>
    </lineage>
</organism>
<dbReference type="Proteomes" id="UP001597059">
    <property type="component" value="Unassembled WGS sequence"/>
</dbReference>
<evidence type="ECO:0000256" key="1">
    <source>
        <dbReference type="SAM" id="MobiDB-lite"/>
    </source>
</evidence>
<proteinExistence type="predicted"/>
<dbReference type="EMBL" id="JBHTMN010000018">
    <property type="protein sequence ID" value="MFD1385033.1"/>
    <property type="molecule type" value="Genomic_DNA"/>
</dbReference>
<sequence>MIIHSRNLRFFPDSNPVHNMGKIEPDFYIPRVKYVYEFDLYTFDERNDHANYLMGSAAQRLKKAIVDALEERVYNDANLAATFWVSRQRVLDSFATDPIYIASVEDLEEWIDFEELAEDFEEYFELEELINETGFLRAVDVRTWREGTSKVEPWFHVESSQIWYPDQQQKWFLWDNGESVECGSFGCFDEKDGKVKLSRKNILKDGDRTMVAYGDEQHAQAELYEILEHMLAKIVGHRSDCLSVKSITFELHDKPGEKKAPLKAVPRSSDEWVPRKINRNGSRKSKK</sequence>
<feature type="region of interest" description="Disordered" evidence="1">
    <location>
        <begin position="258"/>
        <end position="287"/>
    </location>
</feature>
<evidence type="ECO:0000313" key="2">
    <source>
        <dbReference type="EMBL" id="MFD1385033.1"/>
    </source>
</evidence>
<feature type="compositionally biased region" description="Basic residues" evidence="1">
    <location>
        <begin position="276"/>
        <end position="287"/>
    </location>
</feature>
<reference evidence="3" key="1">
    <citation type="journal article" date="2019" name="Int. J. Syst. Evol. Microbiol.">
        <title>The Global Catalogue of Microorganisms (GCM) 10K type strain sequencing project: providing services to taxonomists for standard genome sequencing and annotation.</title>
        <authorList>
            <consortium name="The Broad Institute Genomics Platform"/>
            <consortium name="The Broad Institute Genome Sequencing Center for Infectious Disease"/>
            <person name="Wu L."/>
            <person name="Ma J."/>
        </authorList>
    </citation>
    <scope>NUCLEOTIDE SEQUENCE [LARGE SCALE GENOMIC DNA]</scope>
    <source>
        <strain evidence="3">JCM 30774</strain>
    </source>
</reference>
<protein>
    <submittedName>
        <fullName evidence="2">Uncharacterized protein</fullName>
    </submittedName>
</protein>
<comment type="caution">
    <text evidence="2">The sequence shown here is derived from an EMBL/GenBank/DDBJ whole genome shotgun (WGS) entry which is preliminary data.</text>
</comment>
<name>A0ABW4B682_9GAMM</name>
<gene>
    <name evidence="2" type="ORF">ACFQ45_16895</name>
</gene>
<keyword evidence="3" id="KW-1185">Reference proteome</keyword>
<dbReference type="RefSeq" id="WP_377369810.1">
    <property type="nucleotide sequence ID" value="NZ_JBHTMN010000018.1"/>
</dbReference>